<accession>A0ABT8AX41</accession>
<reference evidence="2" key="1">
    <citation type="journal article" date="2019" name="Int. J. Syst. Evol. Microbiol.">
        <title>The Global Catalogue of Microorganisms (GCM) 10K type strain sequencing project: providing services to taxonomists for standard genome sequencing and annotation.</title>
        <authorList>
            <consortium name="The Broad Institute Genomics Platform"/>
            <consortium name="The Broad Institute Genome Sequencing Center for Infectious Disease"/>
            <person name="Wu L."/>
            <person name="Ma J."/>
        </authorList>
    </citation>
    <scope>NUCLEOTIDE SEQUENCE [LARGE SCALE GENOMIC DNA]</scope>
    <source>
        <strain evidence="2">CECT 7806</strain>
    </source>
</reference>
<dbReference type="EMBL" id="JAUFPT010000087">
    <property type="protein sequence ID" value="MDN3573868.1"/>
    <property type="molecule type" value="Genomic_DNA"/>
</dbReference>
<sequence>MNPSSSFGFGEPLPQLIWPDWQRLDCLEARGGAQVSLAKAIFNQYKRRNNGSLTFAIGLITGAETVPLEPETSVPAGVLTAHRGIGLSEEAEHAAGQLVEQVSGAAETVADAVLPPAPFVARGLRLDW</sequence>
<proteinExistence type="predicted"/>
<feature type="non-terminal residue" evidence="1">
    <location>
        <position position="128"/>
    </location>
</feature>
<gene>
    <name evidence="1" type="ORF">QWZ18_25050</name>
</gene>
<comment type="caution">
    <text evidence="1">The sequence shown here is derived from an EMBL/GenBank/DDBJ whole genome shotgun (WGS) entry which is preliminary data.</text>
</comment>
<evidence type="ECO:0000313" key="2">
    <source>
        <dbReference type="Proteomes" id="UP001244297"/>
    </source>
</evidence>
<name>A0ABT8AX41_9HYPH</name>
<dbReference type="Proteomes" id="UP001244297">
    <property type="component" value="Unassembled WGS sequence"/>
</dbReference>
<protein>
    <submittedName>
        <fullName evidence="1">Uncharacterized protein</fullName>
    </submittedName>
</protein>
<keyword evidence="2" id="KW-1185">Reference proteome</keyword>
<organism evidence="1 2">
    <name type="scientific">Methylobacterium longum</name>
    <dbReference type="NCBI Taxonomy" id="767694"/>
    <lineage>
        <taxon>Bacteria</taxon>
        <taxon>Pseudomonadati</taxon>
        <taxon>Pseudomonadota</taxon>
        <taxon>Alphaproteobacteria</taxon>
        <taxon>Hyphomicrobiales</taxon>
        <taxon>Methylobacteriaceae</taxon>
        <taxon>Methylobacterium</taxon>
    </lineage>
</organism>
<evidence type="ECO:0000313" key="1">
    <source>
        <dbReference type="EMBL" id="MDN3573868.1"/>
    </source>
</evidence>